<protein>
    <submittedName>
        <fullName evidence="9">Acyl-CoA dehydrogenase</fullName>
    </submittedName>
</protein>
<dbReference type="Pfam" id="PF00441">
    <property type="entry name" value="Acyl-CoA_dh_1"/>
    <property type="match status" value="1"/>
</dbReference>
<dbReference type="SUPFAM" id="SSF56645">
    <property type="entry name" value="Acyl-CoA dehydrogenase NM domain-like"/>
    <property type="match status" value="1"/>
</dbReference>
<evidence type="ECO:0000313" key="9">
    <source>
        <dbReference type="EMBL" id="OMI34990.1"/>
    </source>
</evidence>
<feature type="region of interest" description="Disordered" evidence="6">
    <location>
        <begin position="193"/>
        <end position="226"/>
    </location>
</feature>
<dbReference type="SUPFAM" id="SSF47203">
    <property type="entry name" value="Acyl-CoA dehydrogenase C-terminal domain-like"/>
    <property type="match status" value="1"/>
</dbReference>
<evidence type="ECO:0000259" key="7">
    <source>
        <dbReference type="Pfam" id="PF00441"/>
    </source>
</evidence>
<feature type="domain" description="Acyl-CoA dehydrogenase/oxidase C-terminal" evidence="7">
    <location>
        <begin position="278"/>
        <end position="416"/>
    </location>
</feature>
<dbReference type="RefSeq" id="WP_076971923.1">
    <property type="nucleotide sequence ID" value="NZ_ASQP01000428.1"/>
</dbReference>
<keyword evidence="10" id="KW-1185">Reference proteome</keyword>
<evidence type="ECO:0000313" key="10">
    <source>
        <dbReference type="Proteomes" id="UP000186168"/>
    </source>
</evidence>
<proteinExistence type="inferred from homology"/>
<reference evidence="9 10" key="1">
    <citation type="submission" date="2013-05" db="EMBL/GenBank/DDBJ databases">
        <title>Genome sequence of Streptomyces sparsogenes DSM 40356.</title>
        <authorList>
            <person name="Coyne S."/>
            <person name="Seebeck F.P."/>
        </authorList>
    </citation>
    <scope>NUCLEOTIDE SEQUENCE [LARGE SCALE GENOMIC DNA]</scope>
    <source>
        <strain evidence="9 10">DSM 40356</strain>
    </source>
</reference>
<evidence type="ECO:0000256" key="1">
    <source>
        <dbReference type="ARBA" id="ARBA00001974"/>
    </source>
</evidence>
<dbReference type="PANTHER" id="PTHR43884">
    <property type="entry name" value="ACYL-COA DEHYDROGENASE"/>
    <property type="match status" value="1"/>
</dbReference>
<dbReference type="Gene3D" id="1.10.540.10">
    <property type="entry name" value="Acyl-CoA dehydrogenase/oxidase, N-terminal domain"/>
    <property type="match status" value="1"/>
</dbReference>
<accession>A0A1R1S9U3</accession>
<dbReference type="InterPro" id="IPR009100">
    <property type="entry name" value="AcylCoA_DH/oxidase_NM_dom_sf"/>
</dbReference>
<evidence type="ECO:0000256" key="6">
    <source>
        <dbReference type="SAM" id="MobiDB-lite"/>
    </source>
</evidence>
<dbReference type="InterPro" id="IPR037069">
    <property type="entry name" value="AcylCoA_DH/ox_N_sf"/>
</dbReference>
<comment type="caution">
    <text evidence="9">The sequence shown here is derived from an EMBL/GenBank/DDBJ whole genome shotgun (WGS) entry which is preliminary data.</text>
</comment>
<dbReference type="InterPro" id="IPR013786">
    <property type="entry name" value="AcylCoA_DH/ox_N"/>
</dbReference>
<dbReference type="Proteomes" id="UP000186168">
    <property type="component" value="Unassembled WGS sequence"/>
</dbReference>
<comment type="cofactor">
    <cofactor evidence="1">
        <name>FAD</name>
        <dbReference type="ChEBI" id="CHEBI:57692"/>
    </cofactor>
</comment>
<dbReference type="InterPro" id="IPR009075">
    <property type="entry name" value="AcylCo_DH/oxidase_C"/>
</dbReference>
<dbReference type="EMBL" id="ASQP01000428">
    <property type="protein sequence ID" value="OMI34990.1"/>
    <property type="molecule type" value="Genomic_DNA"/>
</dbReference>
<evidence type="ECO:0000259" key="8">
    <source>
        <dbReference type="Pfam" id="PF02771"/>
    </source>
</evidence>
<dbReference type="AlphaFoldDB" id="A0A1R1S9U3"/>
<keyword evidence="3" id="KW-0285">Flavoprotein</keyword>
<keyword evidence="4" id="KW-0274">FAD</keyword>
<evidence type="ECO:0000256" key="2">
    <source>
        <dbReference type="ARBA" id="ARBA00009347"/>
    </source>
</evidence>
<feature type="domain" description="Acyl-CoA dehydrogenase/oxidase N-terminal" evidence="8">
    <location>
        <begin position="9"/>
        <end position="122"/>
    </location>
</feature>
<name>A0A1R1S9U3_9ACTN</name>
<dbReference type="Gene3D" id="1.20.140.10">
    <property type="entry name" value="Butyryl-CoA Dehydrogenase, subunit A, domain 3"/>
    <property type="match status" value="1"/>
</dbReference>
<keyword evidence="5" id="KW-0560">Oxidoreductase</keyword>
<dbReference type="InterPro" id="IPR036250">
    <property type="entry name" value="AcylCo_DH-like_C"/>
</dbReference>
<dbReference type="GO" id="GO:0050660">
    <property type="term" value="F:flavin adenine dinucleotide binding"/>
    <property type="evidence" value="ECO:0007669"/>
    <property type="project" value="InterPro"/>
</dbReference>
<dbReference type="PANTHER" id="PTHR43884:SF20">
    <property type="entry name" value="ACYL-COA DEHYDROGENASE FADE28"/>
    <property type="match status" value="1"/>
</dbReference>
<organism evidence="9 10">
    <name type="scientific">Streptomyces sparsogenes DSM 40356</name>
    <dbReference type="NCBI Taxonomy" id="1331668"/>
    <lineage>
        <taxon>Bacteria</taxon>
        <taxon>Bacillati</taxon>
        <taxon>Actinomycetota</taxon>
        <taxon>Actinomycetes</taxon>
        <taxon>Kitasatosporales</taxon>
        <taxon>Streptomycetaceae</taxon>
        <taxon>Streptomyces</taxon>
    </lineage>
</organism>
<evidence type="ECO:0000256" key="3">
    <source>
        <dbReference type="ARBA" id="ARBA00022630"/>
    </source>
</evidence>
<dbReference type="GO" id="GO:0003995">
    <property type="term" value="F:acyl-CoA dehydrogenase activity"/>
    <property type="evidence" value="ECO:0007669"/>
    <property type="project" value="TreeGrafter"/>
</dbReference>
<evidence type="ECO:0000256" key="4">
    <source>
        <dbReference type="ARBA" id="ARBA00022827"/>
    </source>
</evidence>
<dbReference type="Pfam" id="PF02771">
    <property type="entry name" value="Acyl-CoA_dh_N"/>
    <property type="match status" value="1"/>
</dbReference>
<comment type="similarity">
    <text evidence="2">Belongs to the acyl-CoA dehydrogenase family.</text>
</comment>
<evidence type="ECO:0000256" key="5">
    <source>
        <dbReference type="ARBA" id="ARBA00023002"/>
    </source>
</evidence>
<sequence>MSTPDLLYSEAEDDLRAAVRSLLADRCPPSAVLAEAEGRRPYDPSLWRSLAAEMGTAGLLVPDKLGGQGATAREAAVVLEELGRAVAPVPYLTSAVLATTALLGCDTDEQHVARLLGALASGRAVGALALPLSTPPGGGAPPATVTARGDGALTGRVTAVAGAAGAEVLLVPAEGPDGYGLYAVETTALGAAEAPGTAETPAAPGAAETPTVPSAAETPATPATPAVPAVPAVPAAPGVTVEPLTPLDLTRPLAALHLTEAPARRLAGPDRARASVGRALTAGAGLLASEQLGLAEWCLTETVRHTKERHQFGRPIGSFQALKHRMAGLWLELVSARATARHAADALAADSPEAPVAVAVAQAYCARAAVHAAQECVQLHGGIGMTWEHPAHLYLKRAKSDEIALGTPGRHREALAGLVDLPAPVG</sequence>
<gene>
    <name evidence="9" type="ORF">SPAR_33576</name>
</gene>